<dbReference type="EMBL" id="AP029265">
    <property type="protein sequence ID" value="BFF99714.1"/>
    <property type="molecule type" value="Genomic_DNA"/>
</dbReference>
<gene>
    <name evidence="2" type="ORF">DMAD_07544</name>
</gene>
<evidence type="ECO:0000313" key="3">
    <source>
        <dbReference type="Proteomes" id="UP001500889"/>
    </source>
</evidence>
<reference evidence="2 3" key="1">
    <citation type="submission" date="2024-02" db="EMBL/GenBank/DDBJ databases">
        <title>A chromosome-level genome assembly of Drosophila madeirensis, a fruit fly species endemic to Madeira island.</title>
        <authorList>
            <person name="Tomihara K."/>
            <person name="Llopart A."/>
            <person name="Yamamoto D."/>
        </authorList>
    </citation>
    <scope>NUCLEOTIDE SEQUENCE [LARGE SCALE GENOMIC DNA]</scope>
    <source>
        <strain evidence="2 3">RF1</strain>
    </source>
</reference>
<organism evidence="2 3">
    <name type="scientific">Drosophila madeirensis</name>
    <name type="common">Fruit fly</name>
    <dbReference type="NCBI Taxonomy" id="30013"/>
    <lineage>
        <taxon>Eukaryota</taxon>
        <taxon>Metazoa</taxon>
        <taxon>Ecdysozoa</taxon>
        <taxon>Arthropoda</taxon>
        <taxon>Hexapoda</taxon>
        <taxon>Insecta</taxon>
        <taxon>Pterygota</taxon>
        <taxon>Neoptera</taxon>
        <taxon>Endopterygota</taxon>
        <taxon>Diptera</taxon>
        <taxon>Brachycera</taxon>
        <taxon>Muscomorpha</taxon>
        <taxon>Ephydroidea</taxon>
        <taxon>Drosophilidae</taxon>
        <taxon>Drosophila</taxon>
        <taxon>Sophophora</taxon>
    </lineage>
</organism>
<name>A0AAU9FVR6_DROMD</name>
<keyword evidence="1" id="KW-1133">Transmembrane helix</keyword>
<dbReference type="AlphaFoldDB" id="A0AAU9FVR6"/>
<dbReference type="Proteomes" id="UP001500889">
    <property type="component" value="Chromosome J"/>
</dbReference>
<sequence>MMIVIVEIVMIVVLVVIEIVVLVAAEVIVVMVVCAVHLVGLSLEEVAHFLDEIRIGRDMEIDQRLHHLLPVVRLGHLHGNQRIDIDQTQIEAIRAQGAKVGILRGILIAQDIHRVAAICPTGVGQAKGHAVGGQNFPLDQLDGLQGGQGQGGLPER</sequence>
<keyword evidence="3" id="KW-1185">Reference proteome</keyword>
<keyword evidence="1" id="KW-0472">Membrane</keyword>
<evidence type="ECO:0000313" key="2">
    <source>
        <dbReference type="EMBL" id="BFF99714.1"/>
    </source>
</evidence>
<keyword evidence="1" id="KW-0812">Transmembrane</keyword>
<evidence type="ECO:0000256" key="1">
    <source>
        <dbReference type="SAM" id="Phobius"/>
    </source>
</evidence>
<protein>
    <recommendedName>
        <fullName evidence="4">Secreted protein</fullName>
    </recommendedName>
</protein>
<proteinExistence type="predicted"/>
<evidence type="ECO:0008006" key="4">
    <source>
        <dbReference type="Google" id="ProtNLM"/>
    </source>
</evidence>
<feature type="transmembrane region" description="Helical" evidence="1">
    <location>
        <begin position="12"/>
        <end position="39"/>
    </location>
</feature>
<accession>A0AAU9FVR6</accession>